<dbReference type="Pfam" id="PF09817">
    <property type="entry name" value="Zwilch"/>
    <property type="match status" value="1"/>
</dbReference>
<comment type="subunit">
    <text evidence="9">Component of the RZZ complex.</text>
</comment>
<gene>
    <name evidence="10" type="ORF">DdX_07288</name>
</gene>
<keyword evidence="7 9" id="KW-0131">Cell cycle</keyword>
<sequence length="595" mass="66864">MNQTTGKRSQLVTEKGIIMQNRYRARLVNTEGVPVLCHLQSIIGNEIILVDLLQAEGYEARLLALEKDRSEKSLRGNDVDMSEEDKENIPEDCTLVGEPLKVSFLTLNKLDKLAGAKGSLFSDYETTLSVDRHNLAAHLISSQEALQLTHKLSKTENGPELHDPMLDNLCRFVLADASGSQQFLFGGRQKTNELVTSFKATYLGYLRTILLCYKNFIIGNLKSASSKLRQMSLQIQRTFNKFKPGWLDGRVVLTERIQELRYLKRLALALKAGVVPLTKDDEDSTLVLQQVANLIESAKLGNDTEIVHPFSFTDRLWNAMKISRSIQTVQKCFEMLHNEMKTGSFVVNVETNKMSSLAKMLRIRNPANIIFYRLEPLTCLQMLVEIGVDCFNGDLYHRFSTHNFLPNGSDLEPFFAPPNSNLEDQIESLIPTHLALQSILMISQFVRLASHEQTGMTKQLLAHFTTAEGVNPCTKEFTFEVQLEDIDKEKLKGSISEWVVHKFLERPVGIGRMESPNSGCVHDITHISKGTGFKYVAPVSCTKTANISNPQLEAMDTTTKEDSIKLSDNTLIDETLFDCVHLSISSLPANLFCQN</sequence>
<keyword evidence="5 9" id="KW-0498">Mitosis</keyword>
<dbReference type="PANTHER" id="PTHR15995">
    <property type="entry name" value="PROTEIN ZWILCH HOMOLOG"/>
    <property type="match status" value="1"/>
</dbReference>
<dbReference type="GO" id="GO:1990423">
    <property type="term" value="C:RZZ complex"/>
    <property type="evidence" value="ECO:0007669"/>
    <property type="project" value="UniProtKB-UniRule"/>
</dbReference>
<proteinExistence type="inferred from homology"/>
<evidence type="ECO:0000256" key="7">
    <source>
        <dbReference type="ARBA" id="ARBA00023306"/>
    </source>
</evidence>
<dbReference type="GO" id="GO:0007094">
    <property type="term" value="P:mitotic spindle assembly checkpoint signaling"/>
    <property type="evidence" value="ECO:0007669"/>
    <property type="project" value="UniProtKB-UniRule"/>
</dbReference>
<evidence type="ECO:0000256" key="8">
    <source>
        <dbReference type="ARBA" id="ARBA00023328"/>
    </source>
</evidence>
<comment type="subcellular location">
    <subcellularLocation>
        <location evidence="1 9">Chromosome</location>
        <location evidence="1 9">Centromere</location>
        <location evidence="1 9">Kinetochore</location>
    </subcellularLocation>
</comment>
<comment type="function">
    <text evidence="9">Essential component of the mitotic checkpoint, which prevents cells from prematurely exiting mitosis. Required for the assembly of the dynein-dynactin and MAD1-MAD2 complexes onto kinetochores. Its function related to the spindle assembly machinery is proposed to depend on its association in the mitotic RZZ complex.</text>
</comment>
<keyword evidence="3 9" id="KW-0158">Chromosome</keyword>
<dbReference type="Gene3D" id="1.10.287.1880">
    <property type="match status" value="1"/>
</dbReference>
<dbReference type="GO" id="GO:0051301">
    <property type="term" value="P:cell division"/>
    <property type="evidence" value="ECO:0007669"/>
    <property type="project" value="UniProtKB-UniRule"/>
</dbReference>
<dbReference type="AlphaFoldDB" id="A0AAD4R4W9"/>
<dbReference type="GO" id="GO:0034501">
    <property type="term" value="P:protein localization to kinetochore"/>
    <property type="evidence" value="ECO:0007669"/>
    <property type="project" value="UniProtKB-UniRule"/>
</dbReference>
<protein>
    <recommendedName>
        <fullName evidence="9">Protein zwilch</fullName>
    </recommendedName>
</protein>
<keyword evidence="11" id="KW-1185">Reference proteome</keyword>
<dbReference type="Gene3D" id="1.20.58.730">
    <property type="match status" value="1"/>
</dbReference>
<comment type="similarity">
    <text evidence="2 9">Belongs to the ZWILCH family.</text>
</comment>
<comment type="caution">
    <text evidence="10">The sequence shown here is derived from an EMBL/GenBank/DDBJ whole genome shotgun (WGS) entry which is preliminary data.</text>
</comment>
<reference evidence="10" key="1">
    <citation type="submission" date="2022-01" db="EMBL/GenBank/DDBJ databases">
        <title>Genome Sequence Resource for Two Populations of Ditylenchus destructor, the Migratory Endoparasitic Phytonematode.</title>
        <authorList>
            <person name="Zhang H."/>
            <person name="Lin R."/>
            <person name="Xie B."/>
        </authorList>
    </citation>
    <scope>NUCLEOTIDE SEQUENCE</scope>
    <source>
        <strain evidence="10">BazhouSP</strain>
    </source>
</reference>
<evidence type="ECO:0000256" key="1">
    <source>
        <dbReference type="ARBA" id="ARBA00004629"/>
    </source>
</evidence>
<name>A0AAD4R4W9_9BILA</name>
<evidence type="ECO:0000313" key="11">
    <source>
        <dbReference type="Proteomes" id="UP001201812"/>
    </source>
</evidence>
<dbReference type="EMBL" id="JAKKPZ010000010">
    <property type="protein sequence ID" value="KAI1716250.1"/>
    <property type="molecule type" value="Genomic_DNA"/>
</dbReference>
<dbReference type="Proteomes" id="UP001201812">
    <property type="component" value="Unassembled WGS sequence"/>
</dbReference>
<evidence type="ECO:0000256" key="4">
    <source>
        <dbReference type="ARBA" id="ARBA00022618"/>
    </source>
</evidence>
<keyword evidence="4 9" id="KW-0132">Cell division</keyword>
<organism evidence="10 11">
    <name type="scientific">Ditylenchus destructor</name>
    <dbReference type="NCBI Taxonomy" id="166010"/>
    <lineage>
        <taxon>Eukaryota</taxon>
        <taxon>Metazoa</taxon>
        <taxon>Ecdysozoa</taxon>
        <taxon>Nematoda</taxon>
        <taxon>Chromadorea</taxon>
        <taxon>Rhabditida</taxon>
        <taxon>Tylenchina</taxon>
        <taxon>Tylenchomorpha</taxon>
        <taxon>Sphaerularioidea</taxon>
        <taxon>Anguinidae</taxon>
        <taxon>Anguininae</taxon>
        <taxon>Ditylenchus</taxon>
    </lineage>
</organism>
<evidence type="ECO:0000313" key="10">
    <source>
        <dbReference type="EMBL" id="KAI1716250.1"/>
    </source>
</evidence>
<dbReference type="InterPro" id="IPR018630">
    <property type="entry name" value="Zwilch"/>
</dbReference>
<evidence type="ECO:0000256" key="3">
    <source>
        <dbReference type="ARBA" id="ARBA00022454"/>
    </source>
</evidence>
<accession>A0AAD4R4W9</accession>
<keyword evidence="6 9" id="KW-0995">Kinetochore</keyword>
<keyword evidence="8 9" id="KW-0137">Centromere</keyword>
<evidence type="ECO:0000256" key="2">
    <source>
        <dbReference type="ARBA" id="ARBA00009062"/>
    </source>
</evidence>
<evidence type="ECO:0000256" key="9">
    <source>
        <dbReference type="RuleBase" id="RU369076"/>
    </source>
</evidence>
<evidence type="ECO:0000256" key="5">
    <source>
        <dbReference type="ARBA" id="ARBA00022776"/>
    </source>
</evidence>
<dbReference type="PANTHER" id="PTHR15995:SF1">
    <property type="entry name" value="PROTEIN ZWILCH HOMOLOG"/>
    <property type="match status" value="1"/>
</dbReference>
<evidence type="ECO:0000256" key="6">
    <source>
        <dbReference type="ARBA" id="ARBA00022838"/>
    </source>
</evidence>